<organism evidence="3 4">
    <name type="scientific">Actinomadura monticuli</name>
    <dbReference type="NCBI Taxonomy" id="3097367"/>
    <lineage>
        <taxon>Bacteria</taxon>
        <taxon>Bacillati</taxon>
        <taxon>Actinomycetota</taxon>
        <taxon>Actinomycetes</taxon>
        <taxon>Streptosporangiales</taxon>
        <taxon>Thermomonosporaceae</taxon>
        <taxon>Actinomadura</taxon>
    </lineage>
</organism>
<keyword evidence="4" id="KW-1185">Reference proteome</keyword>
<reference evidence="3 4" key="1">
    <citation type="submission" date="2023-11" db="EMBL/GenBank/DDBJ databases">
        <title>Actinomadura monticuli sp. nov., isolated from volcanic ash.</title>
        <authorList>
            <person name="Lee S.D."/>
            <person name="Yang H."/>
            <person name="Kim I.S."/>
        </authorList>
    </citation>
    <scope>NUCLEOTIDE SEQUENCE [LARGE SCALE GENOMIC DNA]</scope>
    <source>
        <strain evidence="3 4">DLS-62</strain>
    </source>
</reference>
<evidence type="ECO:0000259" key="2">
    <source>
        <dbReference type="Pfam" id="PF13443"/>
    </source>
</evidence>
<dbReference type="InterPro" id="IPR001387">
    <property type="entry name" value="Cro/C1-type_HTH"/>
</dbReference>
<evidence type="ECO:0000256" key="1">
    <source>
        <dbReference type="SAM" id="MobiDB-lite"/>
    </source>
</evidence>
<dbReference type="Pfam" id="PF13443">
    <property type="entry name" value="HTH_26"/>
    <property type="match status" value="1"/>
</dbReference>
<feature type="domain" description="HTH cro/C1-type" evidence="2">
    <location>
        <begin position="9"/>
        <end position="76"/>
    </location>
</feature>
<feature type="non-terminal residue" evidence="3">
    <location>
        <position position="106"/>
    </location>
</feature>
<dbReference type="SUPFAM" id="SSF47413">
    <property type="entry name" value="lambda repressor-like DNA-binding domains"/>
    <property type="match status" value="1"/>
</dbReference>
<dbReference type="Proteomes" id="UP001569963">
    <property type="component" value="Unassembled WGS sequence"/>
</dbReference>
<evidence type="ECO:0000313" key="3">
    <source>
        <dbReference type="EMBL" id="MFA1544618.1"/>
    </source>
</evidence>
<protein>
    <submittedName>
        <fullName evidence="3">Helix-turn-helix transcriptional regulator</fullName>
    </submittedName>
</protein>
<dbReference type="InterPro" id="IPR010982">
    <property type="entry name" value="Lambda_DNA-bd_dom_sf"/>
</dbReference>
<evidence type="ECO:0000313" key="4">
    <source>
        <dbReference type="Proteomes" id="UP001569963"/>
    </source>
</evidence>
<gene>
    <name evidence="3" type="ORF">SM611_37330</name>
</gene>
<feature type="region of interest" description="Disordered" evidence="1">
    <location>
        <begin position="75"/>
        <end position="106"/>
    </location>
</feature>
<dbReference type="RefSeq" id="WP_371955150.1">
    <property type="nucleotide sequence ID" value="NZ_JAXCEI010000037.1"/>
</dbReference>
<dbReference type="Gene3D" id="1.10.260.40">
    <property type="entry name" value="lambda repressor-like DNA-binding domains"/>
    <property type="match status" value="1"/>
</dbReference>
<comment type="caution">
    <text evidence="3">The sequence shown here is derived from an EMBL/GenBank/DDBJ whole genome shotgun (WGS) entry which is preliminary data.</text>
</comment>
<proteinExistence type="predicted"/>
<dbReference type="EMBL" id="JAXCEI010000037">
    <property type="protein sequence ID" value="MFA1544618.1"/>
    <property type="molecule type" value="Genomic_DNA"/>
</dbReference>
<sequence>MRTVGYRWHLRELMARRGMFNTTDLAPLLAERGVQMSASQVHRLVTGTPERLNLQVFAALCDILDADPAELFEPVAGTSARRKTARQTGQETGPLASAPPGGVRRP</sequence>
<name>A0ABV4QNN5_9ACTN</name>
<accession>A0ABV4QNN5</accession>